<dbReference type="CDD" id="cd01742">
    <property type="entry name" value="GATase1_GMP_Synthase"/>
    <property type="match status" value="1"/>
</dbReference>
<dbReference type="InterPro" id="IPR022310">
    <property type="entry name" value="NAD/GMP_synthase"/>
</dbReference>
<keyword evidence="5 10" id="KW-0332">GMP biosynthesis</keyword>
<dbReference type="InterPro" id="IPR029062">
    <property type="entry name" value="Class_I_gatase-like"/>
</dbReference>
<dbReference type="GO" id="GO:0005829">
    <property type="term" value="C:cytosol"/>
    <property type="evidence" value="ECO:0007669"/>
    <property type="project" value="TreeGrafter"/>
</dbReference>
<dbReference type="InterPro" id="IPR022955">
    <property type="entry name" value="GMP_synthase"/>
</dbReference>
<dbReference type="PRINTS" id="PR00096">
    <property type="entry name" value="GATASE"/>
</dbReference>
<dbReference type="NCBIfam" id="TIGR00888">
    <property type="entry name" value="guaA_Nterm"/>
    <property type="match status" value="1"/>
</dbReference>
<feature type="domain" description="GMPS ATP-PPase" evidence="12">
    <location>
        <begin position="201"/>
        <end position="392"/>
    </location>
</feature>
<dbReference type="FunFam" id="3.40.50.880:FF:000001">
    <property type="entry name" value="GMP synthase [glutamine-hydrolyzing]"/>
    <property type="match status" value="1"/>
</dbReference>
<evidence type="ECO:0000259" key="12">
    <source>
        <dbReference type="PROSITE" id="PS51553"/>
    </source>
</evidence>
<organism evidence="13">
    <name type="scientific">uncultured marine thaumarchaeote KM3_72_A09</name>
    <dbReference type="NCBI Taxonomy" id="1456261"/>
    <lineage>
        <taxon>Archaea</taxon>
        <taxon>Nitrososphaerota</taxon>
        <taxon>environmental samples</taxon>
    </lineage>
</organism>
<evidence type="ECO:0000256" key="2">
    <source>
        <dbReference type="ARBA" id="ARBA00005153"/>
    </source>
</evidence>
<keyword evidence="6 10" id="KW-0658">Purine biosynthesis</keyword>
<keyword evidence="7 10" id="KW-0067">ATP-binding</keyword>
<dbReference type="GO" id="GO:0003921">
    <property type="term" value="F:GMP synthase activity"/>
    <property type="evidence" value="ECO:0007669"/>
    <property type="project" value="InterPro"/>
</dbReference>
<evidence type="ECO:0000256" key="8">
    <source>
        <dbReference type="ARBA" id="ARBA00022962"/>
    </source>
</evidence>
<keyword evidence="3 10" id="KW-0436">Ligase</keyword>
<dbReference type="FunFam" id="3.30.300.10:FF:000002">
    <property type="entry name" value="GMP synthase [glutamine-hydrolyzing]"/>
    <property type="match status" value="1"/>
</dbReference>
<dbReference type="PRINTS" id="PR00097">
    <property type="entry name" value="ANTSNTHASEII"/>
</dbReference>
<dbReference type="Pfam" id="PF00958">
    <property type="entry name" value="GMP_synt_C"/>
    <property type="match status" value="1"/>
</dbReference>
<accession>A0A075HL58</accession>
<comment type="catalytic activity">
    <reaction evidence="9 10">
        <text>XMP + L-glutamine + ATP + H2O = GMP + L-glutamate + AMP + diphosphate + 2 H(+)</text>
        <dbReference type="Rhea" id="RHEA:11680"/>
        <dbReference type="ChEBI" id="CHEBI:15377"/>
        <dbReference type="ChEBI" id="CHEBI:15378"/>
        <dbReference type="ChEBI" id="CHEBI:29985"/>
        <dbReference type="ChEBI" id="CHEBI:30616"/>
        <dbReference type="ChEBI" id="CHEBI:33019"/>
        <dbReference type="ChEBI" id="CHEBI:57464"/>
        <dbReference type="ChEBI" id="CHEBI:58115"/>
        <dbReference type="ChEBI" id="CHEBI:58359"/>
        <dbReference type="ChEBI" id="CHEBI:456215"/>
        <dbReference type="EC" id="6.3.5.2"/>
    </reaction>
</comment>
<evidence type="ECO:0000256" key="10">
    <source>
        <dbReference type="HAMAP-Rule" id="MF_00344"/>
    </source>
</evidence>
<dbReference type="NCBIfam" id="TIGR00884">
    <property type="entry name" value="guaA_Cterm"/>
    <property type="match status" value="1"/>
</dbReference>
<evidence type="ECO:0000256" key="7">
    <source>
        <dbReference type="ARBA" id="ARBA00022840"/>
    </source>
</evidence>
<dbReference type="Gene3D" id="3.30.300.10">
    <property type="match status" value="1"/>
</dbReference>
<dbReference type="InterPro" id="IPR001674">
    <property type="entry name" value="GMP_synth_C"/>
</dbReference>
<sequence>MELNDNRHDSVLVLDFGAQYSHLIARKIRECGVRSELVPYDLPEAEIQKRAPKGLVLSGGPTSIYDDGSPHCDPAIFSSGIPILGICYGLQLIVDFYGGKVRRSEKREYGKTEIRREHSSELFKGLDDKIVCWMSHSDTAETLPKDFTILARSNNSPAAAIQRVGSQIYGVQFHPEVSHTPRGQEILRNYLFEICHCKPSWKIETLSEQLINEIKKQVGNERVLCAMSGGVDSATVAVLLHNAIGEKLTCIFVDHGLLRSGEADHVTKTFLEQFQIKFHRVDSKKRFLRRLDGVDDPEKKRLIIGEEFARVFSEESVKRGPFEWLAQGTLYPDVVESSTTGSPASRIKSHHNVAGLPHWLSLKVLEPLRELYKDEVRRLGSHLGLSDEIIGRHPFPGPGLAVRILGIITPEKLRICREASRIVEEELREANLYSKVWQAFAIVGDDKAVGVLGDARSYGSIVTIRIVESTDAMTADWTRLPHEVMAKMSDRITNEVSGVSWVNYAISSKPPSTIEPQ</sequence>
<dbReference type="InterPro" id="IPR004739">
    <property type="entry name" value="GMP_synth_GATase"/>
</dbReference>
<dbReference type="AlphaFoldDB" id="A0A075HL58"/>
<evidence type="ECO:0000256" key="6">
    <source>
        <dbReference type="ARBA" id="ARBA00022755"/>
    </source>
</evidence>
<dbReference type="PROSITE" id="PS51273">
    <property type="entry name" value="GATASE_TYPE_1"/>
    <property type="match status" value="1"/>
</dbReference>
<dbReference type="UniPathway" id="UPA00189">
    <property type="reaction ID" value="UER00296"/>
</dbReference>
<dbReference type="EMBL" id="KF901042">
    <property type="protein sequence ID" value="AIF15995.1"/>
    <property type="molecule type" value="Genomic_DNA"/>
</dbReference>
<dbReference type="CDD" id="cd01997">
    <property type="entry name" value="GMP_synthase_C"/>
    <property type="match status" value="1"/>
</dbReference>
<comment type="pathway">
    <text evidence="2 10">Purine metabolism; GMP biosynthesis; GMP from XMP (L-Gln route): step 1/1.</text>
</comment>
<feature type="binding site" evidence="11">
    <location>
        <begin position="228"/>
        <end position="234"/>
    </location>
    <ligand>
        <name>ATP</name>
        <dbReference type="ChEBI" id="CHEBI:30616"/>
    </ligand>
</feature>
<dbReference type="Gene3D" id="3.40.50.880">
    <property type="match status" value="1"/>
</dbReference>
<dbReference type="Pfam" id="PF00117">
    <property type="entry name" value="GATase"/>
    <property type="match status" value="1"/>
</dbReference>
<dbReference type="InterPro" id="IPR014729">
    <property type="entry name" value="Rossmann-like_a/b/a_fold"/>
</dbReference>
<dbReference type="Pfam" id="PF02540">
    <property type="entry name" value="NAD_synthase"/>
    <property type="match status" value="1"/>
</dbReference>
<keyword evidence="4 10" id="KW-0547">Nucleotide-binding</keyword>
<dbReference type="PROSITE" id="PS51553">
    <property type="entry name" value="GMPS_ATP_PPASE"/>
    <property type="match status" value="1"/>
</dbReference>
<dbReference type="PANTHER" id="PTHR11922:SF2">
    <property type="entry name" value="GMP SYNTHASE [GLUTAMINE-HYDROLYZING]"/>
    <property type="match status" value="1"/>
</dbReference>
<dbReference type="Gene3D" id="3.40.50.620">
    <property type="entry name" value="HUPs"/>
    <property type="match status" value="1"/>
</dbReference>
<evidence type="ECO:0000313" key="13">
    <source>
        <dbReference type="EMBL" id="AIF15995.1"/>
    </source>
</evidence>
<feature type="active site" description="Nucleophile" evidence="10">
    <location>
        <position position="87"/>
    </location>
</feature>
<dbReference type="InterPro" id="IPR025777">
    <property type="entry name" value="GMPS_ATP_PPase_dom"/>
</dbReference>
<dbReference type="NCBIfam" id="NF000848">
    <property type="entry name" value="PRK00074.1"/>
    <property type="match status" value="1"/>
</dbReference>
<protein>
    <recommendedName>
        <fullName evidence="10">GMP synthase [glutamine-hydrolyzing]</fullName>
        <ecNumber evidence="10">6.3.5.2</ecNumber>
    </recommendedName>
    <alternativeName>
        <fullName evidence="10">GMP synthetase</fullName>
    </alternativeName>
    <alternativeName>
        <fullName evidence="10">Glutamine amidotransferase</fullName>
    </alternativeName>
</protein>
<dbReference type="GO" id="GO:0005524">
    <property type="term" value="F:ATP binding"/>
    <property type="evidence" value="ECO:0007669"/>
    <property type="project" value="UniProtKB-UniRule"/>
</dbReference>
<gene>
    <name evidence="10 13" type="primary">guaA</name>
</gene>
<dbReference type="SUPFAM" id="SSF52402">
    <property type="entry name" value="Adenine nucleotide alpha hydrolases-like"/>
    <property type="match status" value="1"/>
</dbReference>
<evidence type="ECO:0000256" key="9">
    <source>
        <dbReference type="ARBA" id="ARBA00049404"/>
    </source>
</evidence>
<feature type="active site" evidence="10">
    <location>
        <position position="176"/>
    </location>
</feature>
<dbReference type="PANTHER" id="PTHR11922">
    <property type="entry name" value="GMP SYNTHASE-RELATED"/>
    <property type="match status" value="1"/>
</dbReference>
<keyword evidence="8 10" id="KW-0315">Glutamine amidotransferase</keyword>
<evidence type="ECO:0000256" key="11">
    <source>
        <dbReference type="PROSITE-ProRule" id="PRU00886"/>
    </source>
</evidence>
<evidence type="ECO:0000256" key="3">
    <source>
        <dbReference type="ARBA" id="ARBA00022598"/>
    </source>
</evidence>
<comment type="function">
    <text evidence="1 10">Catalyzes the synthesis of GMP from XMP.</text>
</comment>
<dbReference type="FunFam" id="3.40.50.620:FF:000001">
    <property type="entry name" value="GMP synthase [glutamine-hydrolyzing]"/>
    <property type="match status" value="1"/>
</dbReference>
<reference evidence="13" key="1">
    <citation type="journal article" date="2014" name="Genome Biol. Evol.">
        <title>Pangenome evidence for extensive interdomain horizontal transfer affecting lineage core and shell genes in uncultured planktonic thaumarchaeota and euryarchaeota.</title>
        <authorList>
            <person name="Deschamps P."/>
            <person name="Zivanovic Y."/>
            <person name="Moreira D."/>
            <person name="Rodriguez-Valera F."/>
            <person name="Lopez-Garcia P."/>
        </authorList>
    </citation>
    <scope>NUCLEOTIDE SEQUENCE</scope>
</reference>
<proteinExistence type="inferred from homology"/>
<evidence type="ECO:0000256" key="4">
    <source>
        <dbReference type="ARBA" id="ARBA00022741"/>
    </source>
</evidence>
<dbReference type="EC" id="6.3.5.2" evidence="10"/>
<dbReference type="SUPFAM" id="SSF52317">
    <property type="entry name" value="Class I glutamine amidotransferase-like"/>
    <property type="match status" value="1"/>
</dbReference>
<evidence type="ECO:0000256" key="5">
    <source>
        <dbReference type="ARBA" id="ARBA00022749"/>
    </source>
</evidence>
<dbReference type="HAMAP" id="MF_00344">
    <property type="entry name" value="GMP_synthase"/>
    <property type="match status" value="1"/>
</dbReference>
<feature type="active site" evidence="10">
    <location>
        <position position="174"/>
    </location>
</feature>
<name>A0A075HL58_9ARCH</name>
<evidence type="ECO:0000256" key="1">
    <source>
        <dbReference type="ARBA" id="ARBA00002332"/>
    </source>
</evidence>
<dbReference type="InterPro" id="IPR017926">
    <property type="entry name" value="GATASE"/>
</dbReference>